<dbReference type="SUPFAM" id="SSF51905">
    <property type="entry name" value="FAD/NAD(P)-binding domain"/>
    <property type="match status" value="1"/>
</dbReference>
<dbReference type="InterPro" id="IPR051473">
    <property type="entry name" value="P2Ox-like"/>
</dbReference>
<gene>
    <name evidence="8" type="ORF">SAMN05216174_110184</name>
</gene>
<organism evidence="8 9">
    <name type="scientific">Actinokineospora iranica</name>
    <dbReference type="NCBI Taxonomy" id="1271860"/>
    <lineage>
        <taxon>Bacteria</taxon>
        <taxon>Bacillati</taxon>
        <taxon>Actinomycetota</taxon>
        <taxon>Actinomycetes</taxon>
        <taxon>Pseudonocardiales</taxon>
        <taxon>Pseudonocardiaceae</taxon>
        <taxon>Actinokineospora</taxon>
    </lineage>
</organism>
<dbReference type="AlphaFoldDB" id="A0A1G6UAB3"/>
<evidence type="ECO:0000256" key="2">
    <source>
        <dbReference type="ARBA" id="ARBA00010790"/>
    </source>
</evidence>
<evidence type="ECO:0000256" key="5">
    <source>
        <dbReference type="ARBA" id="ARBA00023002"/>
    </source>
</evidence>
<evidence type="ECO:0000259" key="6">
    <source>
        <dbReference type="Pfam" id="PF00732"/>
    </source>
</evidence>
<proteinExistence type="inferred from homology"/>
<protein>
    <submittedName>
        <fullName evidence="8">Paromamine 6'-oxidase / 6'''-hydroxyneomycin C oxidase / 2'-deamino-2'-hydroxyparomamine 6'-oxidase</fullName>
    </submittedName>
</protein>
<dbReference type="SUPFAM" id="SSF54373">
    <property type="entry name" value="FAD-linked reductases, C-terminal domain"/>
    <property type="match status" value="1"/>
</dbReference>
<dbReference type="InterPro" id="IPR036188">
    <property type="entry name" value="FAD/NAD-bd_sf"/>
</dbReference>
<dbReference type="PANTHER" id="PTHR42784:SF1">
    <property type="entry name" value="PYRANOSE 2-OXIDASE"/>
    <property type="match status" value="1"/>
</dbReference>
<dbReference type="Proteomes" id="UP000199501">
    <property type="component" value="Unassembled WGS sequence"/>
</dbReference>
<dbReference type="STRING" id="1271860.SAMN05216174_110184"/>
<dbReference type="RefSeq" id="WP_175482958.1">
    <property type="nucleotide sequence ID" value="NZ_FMZZ01000010.1"/>
</dbReference>
<evidence type="ECO:0000313" key="9">
    <source>
        <dbReference type="Proteomes" id="UP000199501"/>
    </source>
</evidence>
<accession>A0A1G6UAB3</accession>
<keyword evidence="4" id="KW-0274">FAD</keyword>
<sequence length="505" mass="53075">MERRYDVCVIGSGAAGGVVASELVGAGWDVLVVEQGEHVPGGAYLVDLIPGYETARARTMTGEWTEEGYPWTACCVGGGTRFYAGVSLRMRRVDFDAAGHVAPDALPPAWPFGYDELRAHYDWAERALGITSDGGLDPQRPSPPLDLLPAHRPSARGAALVAAGRSLGMRPFPVPLAVASAAFGDAPACADLTACTDYACPSGAKGDVHQRLLGPLAGAPNLTLRTGLKAVRLVQDRPGHVGGLDCLDLATGTRETVRAGMFVVAANAIQSAALLLRSRSEFAPDGLGNDHGMVGRGLCMKAGQHVRATLAEDLPEPLVAAGGRYATVALTDHYLDPDCPSGLGGLILETGPLDEDRGNPRVLRVECLVGDQPMASNRVALDWSALDANGLPRLVIDYRPHPLDLERLAYLRKRAAELMTAAGATRVVTEPMDFPLGSAHLHGTCRMGTDPRASVCDPDGRVHATDNVRVADGALMPYPGGVNPTLTIQALAHRLATSLVVDGKP</sequence>
<evidence type="ECO:0000256" key="1">
    <source>
        <dbReference type="ARBA" id="ARBA00001974"/>
    </source>
</evidence>
<dbReference type="GO" id="GO:0016614">
    <property type="term" value="F:oxidoreductase activity, acting on CH-OH group of donors"/>
    <property type="evidence" value="ECO:0007669"/>
    <property type="project" value="InterPro"/>
</dbReference>
<keyword evidence="3" id="KW-0285">Flavoprotein</keyword>
<evidence type="ECO:0000256" key="3">
    <source>
        <dbReference type="ARBA" id="ARBA00022630"/>
    </source>
</evidence>
<dbReference type="Pfam" id="PF05199">
    <property type="entry name" value="GMC_oxred_C"/>
    <property type="match status" value="1"/>
</dbReference>
<dbReference type="Pfam" id="PF00732">
    <property type="entry name" value="GMC_oxred_N"/>
    <property type="match status" value="1"/>
</dbReference>
<feature type="domain" description="Glucose-methanol-choline oxidoreductase N-terminal" evidence="6">
    <location>
        <begin position="154"/>
        <end position="299"/>
    </location>
</feature>
<evidence type="ECO:0000259" key="7">
    <source>
        <dbReference type="Pfam" id="PF05199"/>
    </source>
</evidence>
<comment type="cofactor">
    <cofactor evidence="1">
        <name>FAD</name>
        <dbReference type="ChEBI" id="CHEBI:57692"/>
    </cofactor>
</comment>
<dbReference type="Gene3D" id="3.50.50.60">
    <property type="entry name" value="FAD/NAD(P)-binding domain"/>
    <property type="match status" value="2"/>
</dbReference>
<dbReference type="GO" id="GO:0050660">
    <property type="term" value="F:flavin adenine dinucleotide binding"/>
    <property type="evidence" value="ECO:0007669"/>
    <property type="project" value="InterPro"/>
</dbReference>
<evidence type="ECO:0000256" key="4">
    <source>
        <dbReference type="ARBA" id="ARBA00022827"/>
    </source>
</evidence>
<keyword evidence="5" id="KW-0560">Oxidoreductase</keyword>
<reference evidence="9" key="1">
    <citation type="submission" date="2016-10" db="EMBL/GenBank/DDBJ databases">
        <authorList>
            <person name="Varghese N."/>
            <person name="Submissions S."/>
        </authorList>
    </citation>
    <scope>NUCLEOTIDE SEQUENCE [LARGE SCALE GENOMIC DNA]</scope>
    <source>
        <strain evidence="9">IBRC-M 10403</strain>
    </source>
</reference>
<dbReference type="InterPro" id="IPR007867">
    <property type="entry name" value="GMC_OxRtase_C"/>
</dbReference>
<name>A0A1G6UAB3_9PSEU</name>
<comment type="similarity">
    <text evidence="2">Belongs to the GMC oxidoreductase family.</text>
</comment>
<dbReference type="InterPro" id="IPR000172">
    <property type="entry name" value="GMC_OxRdtase_N"/>
</dbReference>
<feature type="domain" description="Glucose-methanol-choline oxidoreductase C-terminal" evidence="7">
    <location>
        <begin position="374"/>
        <end position="492"/>
    </location>
</feature>
<keyword evidence="9" id="KW-1185">Reference proteome</keyword>
<dbReference type="EMBL" id="FMZZ01000010">
    <property type="protein sequence ID" value="SDD38332.1"/>
    <property type="molecule type" value="Genomic_DNA"/>
</dbReference>
<dbReference type="PANTHER" id="PTHR42784">
    <property type="entry name" value="PYRANOSE 2-OXIDASE"/>
    <property type="match status" value="1"/>
</dbReference>
<evidence type="ECO:0000313" key="8">
    <source>
        <dbReference type="EMBL" id="SDD38332.1"/>
    </source>
</evidence>